<organism evidence="3 4">
    <name type="scientific">Natrinema hispanicum</name>
    <dbReference type="NCBI Taxonomy" id="392421"/>
    <lineage>
        <taxon>Archaea</taxon>
        <taxon>Methanobacteriati</taxon>
        <taxon>Methanobacteriota</taxon>
        <taxon>Stenosarchaea group</taxon>
        <taxon>Halobacteria</taxon>
        <taxon>Halobacteriales</taxon>
        <taxon>Natrialbaceae</taxon>
        <taxon>Natrinema</taxon>
    </lineage>
</organism>
<dbReference type="RefSeq" id="WP_092931312.1">
    <property type="nucleotide sequence ID" value="NZ_FMZP01000014.1"/>
</dbReference>
<dbReference type="AlphaFoldDB" id="A0A1I0D3I8"/>
<protein>
    <recommendedName>
        <fullName evidence="1">DUF7552 domain-containing protein</fullName>
    </recommendedName>
</protein>
<evidence type="ECO:0000259" key="1">
    <source>
        <dbReference type="Pfam" id="PF24422"/>
    </source>
</evidence>
<evidence type="ECO:0000313" key="5">
    <source>
        <dbReference type="Proteomes" id="UP000324021"/>
    </source>
</evidence>
<feature type="domain" description="DUF7552" evidence="1">
    <location>
        <begin position="18"/>
        <end position="91"/>
    </location>
</feature>
<accession>A0A1I0D3I8</accession>
<keyword evidence="4" id="KW-1185">Reference proteome</keyword>
<dbReference type="Pfam" id="PF24422">
    <property type="entry name" value="DUF7552"/>
    <property type="match status" value="1"/>
</dbReference>
<dbReference type="InterPro" id="IPR055974">
    <property type="entry name" value="DUF7552"/>
</dbReference>
<gene>
    <name evidence="3" type="ORF">SAMN04488694_1057</name>
    <name evidence="2" type="ORF">SAMN05192552_10147</name>
</gene>
<reference evidence="3" key="2">
    <citation type="submission" date="2016-10" db="EMBL/GenBank/DDBJ databases">
        <authorList>
            <person name="de Groot N.N."/>
        </authorList>
    </citation>
    <scope>NUCLEOTIDE SEQUENCE [LARGE SCALE GENOMIC DNA]</scope>
    <source>
        <strain evidence="3">CDM_6</strain>
    </source>
</reference>
<dbReference type="Proteomes" id="UP000324021">
    <property type="component" value="Unassembled WGS sequence"/>
</dbReference>
<dbReference type="EMBL" id="FOIC01000005">
    <property type="protein sequence ID" value="SET26695.1"/>
    <property type="molecule type" value="Genomic_DNA"/>
</dbReference>
<name>A0A1I0D3I8_9EURY</name>
<dbReference type="EMBL" id="FMZP01000014">
    <property type="protein sequence ID" value="SDD15537.1"/>
    <property type="molecule type" value="Genomic_DNA"/>
</dbReference>
<evidence type="ECO:0000313" key="3">
    <source>
        <dbReference type="EMBL" id="SET26695.1"/>
    </source>
</evidence>
<proteinExistence type="predicted"/>
<sequence length="167" mass="18249">MTPETTPGTDEYAMPVETIRAARDTVAALQSAEGDFVVSCRESGIRPEPVTDARFDSHSDAQQACDAACRYRDAMRTLDPSLSQYDLVVSPVDETALEVASVREQTGRRRANGLPASRRTVTLAGTGSDEWLRVENGPVVHFTGPDSLLDDEVIARQLRSKLDKKRG</sequence>
<dbReference type="Proteomes" id="UP000199320">
    <property type="component" value="Unassembled WGS sequence"/>
</dbReference>
<dbReference type="OrthoDB" id="342580at2157"/>
<reference evidence="4 5" key="1">
    <citation type="submission" date="2016-10" db="EMBL/GenBank/DDBJ databases">
        <authorList>
            <person name="Varghese N."/>
            <person name="Submissions S."/>
        </authorList>
    </citation>
    <scope>NUCLEOTIDE SEQUENCE [LARGE SCALE GENOMIC DNA]</scope>
    <source>
        <strain evidence="2 5">CDM_1</strain>
        <strain evidence="4">CDM_6</strain>
    </source>
</reference>
<evidence type="ECO:0000313" key="2">
    <source>
        <dbReference type="EMBL" id="SDD15537.1"/>
    </source>
</evidence>
<evidence type="ECO:0000313" key="4">
    <source>
        <dbReference type="Proteomes" id="UP000199320"/>
    </source>
</evidence>